<dbReference type="EMBL" id="JACOPF010000001">
    <property type="protein sequence ID" value="MBC5688180.1"/>
    <property type="molecule type" value="Genomic_DNA"/>
</dbReference>
<dbReference type="Proteomes" id="UP000652477">
    <property type="component" value="Unassembled WGS sequence"/>
</dbReference>
<comment type="caution">
    <text evidence="1">The sequence shown here is derived from an EMBL/GenBank/DDBJ whole genome shotgun (WGS) entry which is preliminary data.</text>
</comment>
<dbReference type="AlphaFoldDB" id="A0A923LGA3"/>
<gene>
    <name evidence="1" type="ORF">H8S37_04430</name>
</gene>
<keyword evidence="2" id="KW-1185">Reference proteome</keyword>
<reference evidence="1" key="1">
    <citation type="submission" date="2020-08" db="EMBL/GenBank/DDBJ databases">
        <title>Genome public.</title>
        <authorList>
            <person name="Liu C."/>
            <person name="Sun Q."/>
        </authorList>
    </citation>
    <scope>NUCLEOTIDE SEQUENCE</scope>
    <source>
        <strain evidence="1">NSJ-55</strain>
    </source>
</reference>
<proteinExistence type="predicted"/>
<name>A0A923LGA3_9FIRM</name>
<accession>A0A923LGA3</accession>
<sequence length="118" mass="14142">MMKYIEKVGNIKVYAEKNAERDYTITFINCTDIVVQEVYFTNDIQFAIDDLFLKAFDIYTEEYIFLCIQGAEQLTKNTYRIGEKDYFCRIDDTRFFKHFCKSADEFITDKNGMRIIDR</sequence>
<organism evidence="1 2">
    <name type="scientific">Mediterraneibacter hominis</name>
    <dbReference type="NCBI Taxonomy" id="2763054"/>
    <lineage>
        <taxon>Bacteria</taxon>
        <taxon>Bacillati</taxon>
        <taxon>Bacillota</taxon>
        <taxon>Clostridia</taxon>
        <taxon>Lachnospirales</taxon>
        <taxon>Lachnospiraceae</taxon>
        <taxon>Mediterraneibacter</taxon>
    </lineage>
</organism>
<evidence type="ECO:0000313" key="1">
    <source>
        <dbReference type="EMBL" id="MBC5688180.1"/>
    </source>
</evidence>
<protein>
    <submittedName>
        <fullName evidence="1">Uncharacterized protein</fullName>
    </submittedName>
</protein>
<dbReference type="RefSeq" id="WP_186874814.1">
    <property type="nucleotide sequence ID" value="NZ_JACOPF010000001.1"/>
</dbReference>
<evidence type="ECO:0000313" key="2">
    <source>
        <dbReference type="Proteomes" id="UP000652477"/>
    </source>
</evidence>